<dbReference type="PROSITE" id="PS50283">
    <property type="entry name" value="NA_SOLUT_SYMP_3"/>
    <property type="match status" value="1"/>
</dbReference>
<dbReference type="GO" id="GO:0070062">
    <property type="term" value="C:extracellular exosome"/>
    <property type="evidence" value="ECO:0007669"/>
    <property type="project" value="TreeGrafter"/>
</dbReference>
<dbReference type="GO" id="GO:1904200">
    <property type="term" value="P:iodide transmembrane transport"/>
    <property type="evidence" value="ECO:0007669"/>
    <property type="project" value="TreeGrafter"/>
</dbReference>
<organism evidence="13 14">
    <name type="scientific">Cyclopterus lumpus</name>
    <name type="common">Lumpsucker</name>
    <dbReference type="NCBI Taxonomy" id="8103"/>
    <lineage>
        <taxon>Eukaryota</taxon>
        <taxon>Metazoa</taxon>
        <taxon>Chordata</taxon>
        <taxon>Craniata</taxon>
        <taxon>Vertebrata</taxon>
        <taxon>Euteleostomi</taxon>
        <taxon>Actinopterygii</taxon>
        <taxon>Neopterygii</taxon>
        <taxon>Teleostei</taxon>
        <taxon>Neoteleostei</taxon>
        <taxon>Acanthomorphata</taxon>
        <taxon>Eupercaria</taxon>
        <taxon>Perciformes</taxon>
        <taxon>Cottioidei</taxon>
        <taxon>Cottales</taxon>
        <taxon>Cyclopteridae</taxon>
        <taxon>Cyclopterus</taxon>
    </lineage>
</organism>
<dbReference type="InterPro" id="IPR001734">
    <property type="entry name" value="Na/solute_symporter"/>
</dbReference>
<keyword evidence="3" id="KW-0813">Transport</keyword>
<protein>
    <submittedName>
        <fullName evidence="13">Solute carrier family 5 member 5</fullName>
    </submittedName>
</protein>
<evidence type="ECO:0000313" key="13">
    <source>
        <dbReference type="Ensembl" id="ENSCLMP00005023657.1"/>
    </source>
</evidence>
<feature type="transmembrane region" description="Helical" evidence="12">
    <location>
        <begin position="59"/>
        <end position="78"/>
    </location>
</feature>
<dbReference type="InterPro" id="IPR038377">
    <property type="entry name" value="Na/Glc_symporter_sf"/>
</dbReference>
<dbReference type="Ensembl" id="ENSCLMT00005024758.1">
    <property type="protein sequence ID" value="ENSCLMP00005023657.1"/>
    <property type="gene ID" value="ENSCLMG00005011711.1"/>
</dbReference>
<keyword evidence="4" id="KW-1003">Cell membrane</keyword>
<evidence type="ECO:0000256" key="2">
    <source>
        <dbReference type="ARBA" id="ARBA00006434"/>
    </source>
</evidence>
<sequence>MKAVIWTDVFQIIVMLAGFVAIFIHGTVLIGGPAVMLEIAKNGSRINFNDFSVDPRQRYSFWSLSVGGASVWLSMYGVNQAQVQRYIACRTERDAQWALLVNQVGLCLIVGSAATCGIVMFAYYINCDPLQSGRISAPDLYMPYFVLDIFRNHPGFPGLFLSCAYSGTLSTASTSINAMAAVTMEDLLKPRLLLMTQKKLILVSKGLCRSTLTKNIHLFELFYLYHGCVAQLRRRVWTQQHHPEQQPSPEPALHLHSALPRRPGVSDFSEACTDTECFTPCRLCWLKTENSIYNHYLFVLK</sequence>
<dbReference type="PANTHER" id="PTHR42985">
    <property type="entry name" value="SODIUM-COUPLED MONOCARBOXYLATE TRANSPORTER"/>
    <property type="match status" value="1"/>
</dbReference>
<dbReference type="Gene3D" id="1.20.1730.10">
    <property type="entry name" value="Sodium/glucose cotransporter"/>
    <property type="match status" value="1"/>
</dbReference>
<evidence type="ECO:0000256" key="1">
    <source>
        <dbReference type="ARBA" id="ARBA00004651"/>
    </source>
</evidence>
<evidence type="ECO:0000256" key="12">
    <source>
        <dbReference type="SAM" id="Phobius"/>
    </source>
</evidence>
<reference evidence="13" key="2">
    <citation type="submission" date="2025-09" db="UniProtKB">
        <authorList>
            <consortium name="Ensembl"/>
        </authorList>
    </citation>
    <scope>IDENTIFICATION</scope>
</reference>
<proteinExistence type="inferred from homology"/>
<comment type="subcellular location">
    <subcellularLocation>
        <location evidence="1">Cell membrane</location>
        <topology evidence="1">Multi-pass membrane protein</topology>
    </subcellularLocation>
</comment>
<evidence type="ECO:0000256" key="5">
    <source>
        <dbReference type="ARBA" id="ARBA00022692"/>
    </source>
</evidence>
<evidence type="ECO:0000256" key="8">
    <source>
        <dbReference type="ARBA" id="ARBA00023065"/>
    </source>
</evidence>
<dbReference type="GO" id="GO:0015293">
    <property type="term" value="F:symporter activity"/>
    <property type="evidence" value="ECO:0007669"/>
    <property type="project" value="TreeGrafter"/>
</dbReference>
<evidence type="ECO:0000256" key="9">
    <source>
        <dbReference type="ARBA" id="ARBA00023136"/>
    </source>
</evidence>
<feature type="transmembrane region" description="Helical" evidence="12">
    <location>
        <begin position="12"/>
        <end position="39"/>
    </location>
</feature>
<evidence type="ECO:0000256" key="4">
    <source>
        <dbReference type="ARBA" id="ARBA00022475"/>
    </source>
</evidence>
<feature type="transmembrane region" description="Helical" evidence="12">
    <location>
        <begin position="99"/>
        <end position="125"/>
    </location>
</feature>
<keyword evidence="8" id="KW-0406">Ion transport</keyword>
<evidence type="ECO:0000256" key="11">
    <source>
        <dbReference type="RuleBase" id="RU362091"/>
    </source>
</evidence>
<evidence type="ECO:0000256" key="6">
    <source>
        <dbReference type="ARBA" id="ARBA00022989"/>
    </source>
</evidence>
<dbReference type="Pfam" id="PF00474">
    <property type="entry name" value="SSF"/>
    <property type="match status" value="1"/>
</dbReference>
<dbReference type="PANTHER" id="PTHR42985:SF11">
    <property type="entry name" value="SODIUM_IODIDE COTRANSPORTER"/>
    <property type="match status" value="1"/>
</dbReference>
<evidence type="ECO:0000313" key="14">
    <source>
        <dbReference type="Proteomes" id="UP000694565"/>
    </source>
</evidence>
<dbReference type="Proteomes" id="UP000694565">
    <property type="component" value="Unplaced"/>
</dbReference>
<accession>A0A8C2Z8J8</accession>
<reference evidence="13" key="1">
    <citation type="submission" date="2025-08" db="UniProtKB">
        <authorList>
            <consortium name="Ensembl"/>
        </authorList>
    </citation>
    <scope>IDENTIFICATION</scope>
</reference>
<evidence type="ECO:0000256" key="7">
    <source>
        <dbReference type="ARBA" id="ARBA00023053"/>
    </source>
</evidence>
<evidence type="ECO:0000256" key="3">
    <source>
        <dbReference type="ARBA" id="ARBA00022448"/>
    </source>
</evidence>
<keyword evidence="7" id="KW-0915">Sodium</keyword>
<keyword evidence="10" id="KW-0739">Sodium transport</keyword>
<dbReference type="AlphaFoldDB" id="A0A8C2Z8J8"/>
<dbReference type="GO" id="GO:0005886">
    <property type="term" value="C:plasma membrane"/>
    <property type="evidence" value="ECO:0007669"/>
    <property type="project" value="UniProtKB-SubCell"/>
</dbReference>
<dbReference type="InterPro" id="IPR051163">
    <property type="entry name" value="Sodium:Solute_Symporter_SSF"/>
</dbReference>
<keyword evidence="14" id="KW-1185">Reference proteome</keyword>
<dbReference type="GeneTree" id="ENSGT00940000159489"/>
<keyword evidence="9 12" id="KW-0472">Membrane</keyword>
<keyword evidence="5 12" id="KW-0812">Transmembrane</keyword>
<comment type="similarity">
    <text evidence="2 11">Belongs to the sodium:solute symporter (SSF) (TC 2.A.21) family.</text>
</comment>
<dbReference type="GO" id="GO:0006814">
    <property type="term" value="P:sodium ion transport"/>
    <property type="evidence" value="ECO:0007669"/>
    <property type="project" value="UniProtKB-KW"/>
</dbReference>
<keyword evidence="6 12" id="KW-1133">Transmembrane helix</keyword>
<evidence type="ECO:0000256" key="10">
    <source>
        <dbReference type="ARBA" id="ARBA00023201"/>
    </source>
</evidence>
<name>A0A8C2Z8J8_CYCLU</name>